<proteinExistence type="inferred from homology"/>
<dbReference type="GO" id="GO:0097510">
    <property type="term" value="P:base-excision repair, AP site formation via deaminated base removal"/>
    <property type="evidence" value="ECO:0007669"/>
    <property type="project" value="TreeGrafter"/>
</dbReference>
<protein>
    <recommendedName>
        <fullName evidence="6">Uracil-DNA glycosylase</fullName>
        <ecNumber evidence="6">3.2.2.27</ecNumber>
    </recommendedName>
</protein>
<comment type="catalytic activity">
    <reaction evidence="6">
        <text>Hydrolyzes single-stranded DNA or mismatched double-stranded DNA and polynucleotides, releasing free uracil.</text>
        <dbReference type="EC" id="3.2.2.27"/>
    </reaction>
</comment>
<keyword evidence="3 6" id="KW-0378">Hydrolase</keyword>
<accession>A0A4S4M8R9</accession>
<dbReference type="GO" id="GO:0004844">
    <property type="term" value="F:uracil DNA N-glycosylase activity"/>
    <property type="evidence" value="ECO:0007669"/>
    <property type="project" value="UniProtKB-UniRule"/>
</dbReference>
<evidence type="ECO:0000313" key="9">
    <source>
        <dbReference type="Proteomes" id="UP000310158"/>
    </source>
</evidence>
<dbReference type="AlphaFoldDB" id="A0A4S4M8R9"/>
<dbReference type="PANTHER" id="PTHR11264:SF0">
    <property type="entry name" value="URACIL-DNA GLYCOSYLASE"/>
    <property type="match status" value="1"/>
</dbReference>
<evidence type="ECO:0000256" key="3">
    <source>
        <dbReference type="ARBA" id="ARBA00022801"/>
    </source>
</evidence>
<evidence type="ECO:0000256" key="6">
    <source>
        <dbReference type="RuleBase" id="RU003780"/>
    </source>
</evidence>
<keyword evidence="9" id="KW-1185">Reference proteome</keyword>
<evidence type="ECO:0000256" key="2">
    <source>
        <dbReference type="ARBA" id="ARBA00022763"/>
    </source>
</evidence>
<dbReference type="SMART" id="SM00986">
    <property type="entry name" value="UDG"/>
    <property type="match status" value="1"/>
</dbReference>
<comment type="caution">
    <text evidence="8">The sequence shown here is derived from an EMBL/GenBank/DDBJ whole genome shotgun (WGS) entry which is preliminary data.</text>
</comment>
<evidence type="ECO:0000256" key="5">
    <source>
        <dbReference type="PROSITE-ProRule" id="PRU10072"/>
    </source>
</evidence>
<dbReference type="InterPro" id="IPR018085">
    <property type="entry name" value="Ura-DNA_Glyclase_AS"/>
</dbReference>
<feature type="domain" description="Uracil-DNA glycosylase-like" evidence="7">
    <location>
        <begin position="119"/>
        <end position="263"/>
    </location>
</feature>
<dbReference type="NCBIfam" id="NF003592">
    <property type="entry name" value="PRK05254.1-5"/>
    <property type="match status" value="1"/>
</dbReference>
<dbReference type="GO" id="GO:0005739">
    <property type="term" value="C:mitochondrion"/>
    <property type="evidence" value="ECO:0007669"/>
    <property type="project" value="TreeGrafter"/>
</dbReference>
<dbReference type="PANTHER" id="PTHR11264">
    <property type="entry name" value="URACIL-DNA GLYCOSYLASE"/>
    <property type="match status" value="1"/>
</dbReference>
<evidence type="ECO:0000313" key="8">
    <source>
        <dbReference type="EMBL" id="THH21107.1"/>
    </source>
</evidence>
<dbReference type="SMART" id="SM00987">
    <property type="entry name" value="UreE_C"/>
    <property type="match status" value="1"/>
</dbReference>
<dbReference type="InterPro" id="IPR005122">
    <property type="entry name" value="Uracil-DNA_glycosylase-like"/>
</dbReference>
<dbReference type="Gene3D" id="3.40.470.10">
    <property type="entry name" value="Uracil-DNA glycosylase-like domain"/>
    <property type="match status" value="1"/>
</dbReference>
<dbReference type="OrthoDB" id="10031947at2759"/>
<organism evidence="8 9">
    <name type="scientific">Bondarzewia mesenterica</name>
    <dbReference type="NCBI Taxonomy" id="1095465"/>
    <lineage>
        <taxon>Eukaryota</taxon>
        <taxon>Fungi</taxon>
        <taxon>Dikarya</taxon>
        <taxon>Basidiomycota</taxon>
        <taxon>Agaricomycotina</taxon>
        <taxon>Agaricomycetes</taxon>
        <taxon>Russulales</taxon>
        <taxon>Bondarzewiaceae</taxon>
        <taxon>Bondarzewia</taxon>
    </lineage>
</organism>
<dbReference type="InterPro" id="IPR036895">
    <property type="entry name" value="Uracil-DNA_glycosylase-like_sf"/>
</dbReference>
<keyword evidence="4 6" id="KW-0234">DNA repair</keyword>
<evidence type="ECO:0000259" key="7">
    <source>
        <dbReference type="SMART" id="SM00986"/>
    </source>
</evidence>
<feature type="active site" description="Proton acceptor" evidence="5">
    <location>
        <position position="134"/>
    </location>
</feature>
<dbReference type="GO" id="GO:0005634">
    <property type="term" value="C:nucleus"/>
    <property type="evidence" value="ECO:0007669"/>
    <property type="project" value="TreeGrafter"/>
</dbReference>
<gene>
    <name evidence="8" type="ORF">EW146_g379</name>
</gene>
<dbReference type="Proteomes" id="UP000310158">
    <property type="component" value="Unassembled WGS sequence"/>
</dbReference>
<sequence length="295" mass="31916">MSSISCGESSQLRNRGKVEISSPSDINAELAVHQPQDGIELLENASGVDEASSNVTAGAVDIQHVIENLERDTMGASWYSALEPEFEKPYFRKLKKFLVSEHKSQTIYPATRNIYSWSRLTPLDSVKVVVIGQDPYHDANQAHGLAFSVLSPTKPPLSLKNIYRQIKADIPSFSIPSSGDLTPLAKLGVLFLNTCLTVRAHKAHSHAHKGWEELTTAALRAVACRKSEGDGGRGVVFFAWGLAAQKTCAAVGIDEVSTINKLTEVKARDSGYLLVLSKDQASSVTLGSSISAIRL</sequence>
<dbReference type="CDD" id="cd10027">
    <property type="entry name" value="UDG-F1-like"/>
    <property type="match status" value="1"/>
</dbReference>
<dbReference type="PROSITE" id="PS00130">
    <property type="entry name" value="U_DNA_GLYCOSYLASE"/>
    <property type="match status" value="1"/>
</dbReference>
<keyword evidence="2 6" id="KW-0227">DNA damage</keyword>
<comment type="function">
    <text evidence="6">Excises uracil residues from the DNA which can arise as a result of misincorporation of dUMP residues by DNA polymerase or due to deamination of cytosine.</text>
</comment>
<dbReference type="InterPro" id="IPR002043">
    <property type="entry name" value="UDG_fam1"/>
</dbReference>
<reference evidence="8 9" key="1">
    <citation type="submission" date="2019-02" db="EMBL/GenBank/DDBJ databases">
        <title>Genome sequencing of the rare red list fungi Bondarzewia mesenterica.</title>
        <authorList>
            <person name="Buettner E."/>
            <person name="Kellner H."/>
        </authorList>
    </citation>
    <scope>NUCLEOTIDE SEQUENCE [LARGE SCALE GENOMIC DNA]</scope>
    <source>
        <strain evidence="8 9">DSM 108281</strain>
    </source>
</reference>
<dbReference type="SUPFAM" id="SSF52141">
    <property type="entry name" value="Uracil-DNA glycosylase-like"/>
    <property type="match status" value="1"/>
</dbReference>
<comment type="similarity">
    <text evidence="1 6">Belongs to the uracil-DNA glycosylase (UDG) superfamily. UNG family.</text>
</comment>
<name>A0A4S4M8R9_9AGAM</name>
<dbReference type="EC" id="3.2.2.27" evidence="6"/>
<evidence type="ECO:0000256" key="4">
    <source>
        <dbReference type="ARBA" id="ARBA00023204"/>
    </source>
</evidence>
<dbReference type="Pfam" id="PF03167">
    <property type="entry name" value="UDG"/>
    <property type="match status" value="1"/>
</dbReference>
<dbReference type="NCBIfam" id="TIGR00628">
    <property type="entry name" value="ung"/>
    <property type="match status" value="1"/>
</dbReference>
<evidence type="ECO:0000256" key="1">
    <source>
        <dbReference type="ARBA" id="ARBA00008184"/>
    </source>
</evidence>
<dbReference type="EMBL" id="SGPL01000008">
    <property type="protein sequence ID" value="THH21107.1"/>
    <property type="molecule type" value="Genomic_DNA"/>
</dbReference>